<gene>
    <name evidence="7" type="ORF">AYL99_09077</name>
</gene>
<dbReference type="EMBL" id="LVYI01000008">
    <property type="protein sequence ID" value="OAP56965.1"/>
    <property type="molecule type" value="Genomic_DNA"/>
</dbReference>
<dbReference type="SUPFAM" id="SSF103473">
    <property type="entry name" value="MFS general substrate transporter"/>
    <property type="match status" value="1"/>
</dbReference>
<protein>
    <recommendedName>
        <fullName evidence="9">Major facilitator superfamily (MFS) profile domain-containing protein</fullName>
    </recommendedName>
</protein>
<feature type="transmembrane region" description="Helical" evidence="6">
    <location>
        <begin position="240"/>
        <end position="260"/>
    </location>
</feature>
<feature type="region of interest" description="Disordered" evidence="5">
    <location>
        <begin position="1"/>
        <end position="51"/>
    </location>
</feature>
<organism evidence="7 8">
    <name type="scientific">Fonsecaea erecta</name>
    <dbReference type="NCBI Taxonomy" id="1367422"/>
    <lineage>
        <taxon>Eukaryota</taxon>
        <taxon>Fungi</taxon>
        <taxon>Dikarya</taxon>
        <taxon>Ascomycota</taxon>
        <taxon>Pezizomycotina</taxon>
        <taxon>Eurotiomycetes</taxon>
        <taxon>Chaetothyriomycetidae</taxon>
        <taxon>Chaetothyriales</taxon>
        <taxon>Herpotrichiellaceae</taxon>
        <taxon>Fonsecaea</taxon>
    </lineage>
</organism>
<dbReference type="GO" id="GO:0022857">
    <property type="term" value="F:transmembrane transporter activity"/>
    <property type="evidence" value="ECO:0007669"/>
    <property type="project" value="InterPro"/>
</dbReference>
<dbReference type="OrthoDB" id="194139at2759"/>
<evidence type="ECO:0000256" key="3">
    <source>
        <dbReference type="ARBA" id="ARBA00022989"/>
    </source>
</evidence>
<dbReference type="PANTHER" id="PTHR23507">
    <property type="entry name" value="ZGC:174356"/>
    <property type="match status" value="1"/>
</dbReference>
<evidence type="ECO:0000256" key="1">
    <source>
        <dbReference type="ARBA" id="ARBA00004141"/>
    </source>
</evidence>
<evidence type="ECO:0000313" key="7">
    <source>
        <dbReference type="EMBL" id="OAP56965.1"/>
    </source>
</evidence>
<name>A0A178ZD10_9EURO</name>
<dbReference type="Gene3D" id="1.20.1250.20">
    <property type="entry name" value="MFS general substrate transporter like domains"/>
    <property type="match status" value="1"/>
</dbReference>
<evidence type="ECO:0000256" key="4">
    <source>
        <dbReference type="ARBA" id="ARBA00023136"/>
    </source>
</evidence>
<feature type="transmembrane region" description="Helical" evidence="6">
    <location>
        <begin position="407"/>
        <end position="430"/>
    </location>
</feature>
<accession>A0A178ZD10</accession>
<dbReference type="InterPro" id="IPR036259">
    <property type="entry name" value="MFS_trans_sf"/>
</dbReference>
<dbReference type="AlphaFoldDB" id="A0A178ZD10"/>
<proteinExistence type="predicted"/>
<evidence type="ECO:0000256" key="5">
    <source>
        <dbReference type="SAM" id="MobiDB-lite"/>
    </source>
</evidence>
<evidence type="ECO:0000313" key="8">
    <source>
        <dbReference type="Proteomes" id="UP000078343"/>
    </source>
</evidence>
<feature type="transmembrane region" description="Helical" evidence="6">
    <location>
        <begin position="379"/>
        <end position="401"/>
    </location>
</feature>
<feature type="transmembrane region" description="Helical" evidence="6">
    <location>
        <begin position="181"/>
        <end position="201"/>
    </location>
</feature>
<keyword evidence="4 6" id="KW-0472">Membrane</keyword>
<keyword evidence="8" id="KW-1185">Reference proteome</keyword>
<comment type="caution">
    <text evidence="7">The sequence shown here is derived from an EMBL/GenBank/DDBJ whole genome shotgun (WGS) entry which is preliminary data.</text>
</comment>
<keyword evidence="3 6" id="KW-1133">Transmembrane helix</keyword>
<feature type="compositionally biased region" description="Polar residues" evidence="5">
    <location>
        <begin position="1"/>
        <end position="10"/>
    </location>
</feature>
<evidence type="ECO:0008006" key="9">
    <source>
        <dbReference type="Google" id="ProtNLM"/>
    </source>
</evidence>
<feature type="transmembrane region" description="Helical" evidence="6">
    <location>
        <begin position="344"/>
        <end position="367"/>
    </location>
</feature>
<dbReference type="GO" id="GO:0016020">
    <property type="term" value="C:membrane"/>
    <property type="evidence" value="ECO:0007669"/>
    <property type="project" value="UniProtKB-SubCell"/>
</dbReference>
<dbReference type="PANTHER" id="PTHR23507:SF1">
    <property type="entry name" value="FI18259P1-RELATED"/>
    <property type="match status" value="1"/>
</dbReference>
<comment type="subcellular location">
    <subcellularLocation>
        <location evidence="1">Membrane</location>
        <topology evidence="1">Multi-pass membrane protein</topology>
    </subcellularLocation>
</comment>
<feature type="compositionally biased region" description="Basic and acidic residues" evidence="5">
    <location>
        <begin position="27"/>
        <end position="51"/>
    </location>
</feature>
<feature type="transmembrane region" description="Helical" evidence="6">
    <location>
        <begin position="309"/>
        <end position="332"/>
    </location>
</feature>
<reference evidence="7 8" key="1">
    <citation type="submission" date="2016-04" db="EMBL/GenBank/DDBJ databases">
        <title>Draft genome of Fonsecaea erecta CBS 125763.</title>
        <authorList>
            <person name="Weiss V.A."/>
            <person name="Vicente V.A."/>
            <person name="Raittz R.T."/>
            <person name="Moreno L.F."/>
            <person name="De Souza E.M."/>
            <person name="Pedrosa F.O."/>
            <person name="Steffens M.B."/>
            <person name="Faoro H."/>
            <person name="Tadra-Sfeir M.Z."/>
            <person name="Najafzadeh M.J."/>
            <person name="Felipe M.S."/>
            <person name="Teixeira M."/>
            <person name="Sun J."/>
            <person name="Xi L."/>
            <person name="Gomes R."/>
            <person name="De Azevedo C.M."/>
            <person name="Salgado C.G."/>
            <person name="Da Silva M.B."/>
            <person name="Nascimento M.F."/>
            <person name="Queiroz-Telles F."/>
            <person name="Attili D.S."/>
            <person name="Gorbushina A."/>
        </authorList>
    </citation>
    <scope>NUCLEOTIDE SEQUENCE [LARGE SCALE GENOMIC DNA]</scope>
    <source>
        <strain evidence="7 8">CBS 125763</strain>
    </source>
</reference>
<dbReference type="GeneID" id="30013245"/>
<evidence type="ECO:0000256" key="2">
    <source>
        <dbReference type="ARBA" id="ARBA00022692"/>
    </source>
</evidence>
<feature type="transmembrane region" description="Helical" evidence="6">
    <location>
        <begin position="213"/>
        <end position="234"/>
    </location>
</feature>
<sequence length="494" mass="55089">MAQHTHTSIQGRVPDDTEHEDTADEGVTDREPLLHDVQRDEDENHPKPWESSRKSRIPMIVYLIFLMVSLEFEESVQAVPTVRLYESAICQQYYHGPVEESRCKTRPIQQKLAQIRGWQGLFDALPTLILSIPFGYMSDRKGRRLILFLSELGEICCLGWILMTCLLWEKVPIYVVWINSLFRLIGGGPNVSFATLLAMAADVSTPQTRSRTFYIVFCSMLCVGAAGPRIASVALEHSLWLPYLFCAVGLAASFPVLYWMPETLPDTSTKQPGSLELSISAEDSETTLKDKITSVLHVYQLVLKDRRMLAALTCVFLAQFRTVGIDILLPYASFKFNWPLSKTAVLITVIYSVNIAVFLVILPFGAIGLKRITALPTTGVDLLIARCSLGLLASGAFVIGIANTVGLMFVGLSIFAAGFGARISMVSVMTDFFRKDYRARVYALLSIIEELTRLIGTPLIQTAWARGIEWGGDLLGFPFWILAVSFKSYPHITE</sequence>
<feature type="compositionally biased region" description="Acidic residues" evidence="5">
    <location>
        <begin position="17"/>
        <end position="26"/>
    </location>
</feature>
<keyword evidence="2 6" id="KW-0812">Transmembrane</keyword>
<dbReference type="Pfam" id="PF07690">
    <property type="entry name" value="MFS_1"/>
    <property type="match status" value="1"/>
</dbReference>
<dbReference type="Proteomes" id="UP000078343">
    <property type="component" value="Unassembled WGS sequence"/>
</dbReference>
<evidence type="ECO:0000256" key="6">
    <source>
        <dbReference type="SAM" id="Phobius"/>
    </source>
</evidence>
<feature type="transmembrane region" description="Helical" evidence="6">
    <location>
        <begin position="145"/>
        <end position="169"/>
    </location>
</feature>
<dbReference type="RefSeq" id="XP_018690332.1">
    <property type="nucleotide sequence ID" value="XM_018840585.1"/>
</dbReference>
<dbReference type="InterPro" id="IPR011701">
    <property type="entry name" value="MFS"/>
</dbReference>